<evidence type="ECO:0000313" key="1">
    <source>
        <dbReference type="EMBL" id="KAK7045789.1"/>
    </source>
</evidence>
<protein>
    <recommendedName>
        <fullName evidence="3">F-box domain-containing protein</fullName>
    </recommendedName>
</protein>
<dbReference type="Proteomes" id="UP001383192">
    <property type="component" value="Unassembled WGS sequence"/>
</dbReference>
<gene>
    <name evidence="1" type="ORF">VNI00_007190</name>
</gene>
<accession>A0AAW0D566</accession>
<dbReference type="EMBL" id="JAYKXP010000023">
    <property type="protein sequence ID" value="KAK7045789.1"/>
    <property type="molecule type" value="Genomic_DNA"/>
</dbReference>
<dbReference type="AlphaFoldDB" id="A0AAW0D566"/>
<organism evidence="1 2">
    <name type="scientific">Paramarasmius palmivorus</name>
    <dbReference type="NCBI Taxonomy" id="297713"/>
    <lineage>
        <taxon>Eukaryota</taxon>
        <taxon>Fungi</taxon>
        <taxon>Dikarya</taxon>
        <taxon>Basidiomycota</taxon>
        <taxon>Agaricomycotina</taxon>
        <taxon>Agaricomycetes</taxon>
        <taxon>Agaricomycetidae</taxon>
        <taxon>Agaricales</taxon>
        <taxon>Marasmiineae</taxon>
        <taxon>Marasmiaceae</taxon>
        <taxon>Paramarasmius</taxon>
    </lineage>
</organism>
<reference evidence="1 2" key="1">
    <citation type="submission" date="2024-01" db="EMBL/GenBank/DDBJ databases">
        <title>A draft genome for a cacao thread blight-causing isolate of Paramarasmius palmivorus.</title>
        <authorList>
            <person name="Baruah I.K."/>
            <person name="Bukari Y."/>
            <person name="Amoako-Attah I."/>
            <person name="Meinhardt L.W."/>
            <person name="Bailey B.A."/>
            <person name="Cohen S.P."/>
        </authorList>
    </citation>
    <scope>NUCLEOTIDE SEQUENCE [LARGE SCALE GENOMIC DNA]</scope>
    <source>
        <strain evidence="1 2">GH-12</strain>
    </source>
</reference>
<comment type="caution">
    <text evidence="1">The sequence shown here is derived from an EMBL/GenBank/DDBJ whole genome shotgun (WGS) entry which is preliminary data.</text>
</comment>
<name>A0AAW0D566_9AGAR</name>
<keyword evidence="2" id="KW-1185">Reference proteome</keyword>
<evidence type="ECO:0008006" key="3">
    <source>
        <dbReference type="Google" id="ProtNLM"/>
    </source>
</evidence>
<evidence type="ECO:0000313" key="2">
    <source>
        <dbReference type="Proteomes" id="UP001383192"/>
    </source>
</evidence>
<proteinExistence type="predicted"/>
<sequence>MNDPPSTNFLIHFIEFLPEFPSPDTPWPIAKLFLRQKRQKTVTAIFWLKHANRYRDLKASEYRPLRNILRDYLEQLNRMLNPIDGVPDEILVYIFKLAAPEIILNDYPRSHRHTRPTISCPQLRVFARVSRKFHAIVLSNPSLFSTVRLRRQARCLPHHPIAHHRIARIQSLAQSLPLDVTVEFVDKGDFNFVTMPAVVATSPCMSMDHLKTSHWRSFALEGASYLVASILEDVDVLPHLPNPISLSLTSLQVTRLPSLESFLRILTRSTIPLQNLSITVTDDSWERPNLNHSLQLPRTISYIHIKGTSRVALCILRAAPFVANVTVTLIAGLDAVLSGLRKRNPIHFWPLAMTTVIELSGLQTLAVEDDDNRAAAGIDFFTSITAPNLLSWSLQYRYPFPREYQISPDYLSAMNTFLARHPSLLHVIALDAPPEINELQSPFPQDVTAEDD</sequence>